<feature type="domain" description="F-box" evidence="1">
    <location>
        <begin position="14"/>
        <end position="53"/>
    </location>
</feature>
<evidence type="ECO:0000259" key="1">
    <source>
        <dbReference type="SMART" id="SM00256"/>
    </source>
</evidence>
<dbReference type="Gene3D" id="1.20.1280.50">
    <property type="match status" value="1"/>
</dbReference>
<protein>
    <recommendedName>
        <fullName evidence="1">F-box domain-containing protein</fullName>
    </recommendedName>
</protein>
<sequence length="295" mass="34103">MAESTPAPHRALLLPEILTTILLETDYRTLLKVQMVCRSWRDLVQSSPVLQVKLYYKPAITCPLISKRRSLNPFLIRSLTLSPDRRFDLPEWDRRNASWQKMLVCQPYVRSILVLEGRYDHLADLNGPADGSSLRATAIRFDPAVVHHADQLRFRQLRDTFLDHYILPVATTTRVKVRDTDTDADTGGKSRAISRVLQHEVLVVSRLLKFSPTFKALQGLFKSRFARSSADSFDLVFVPDPFDLVDRLTARKGAKASAGNLKARWHEYRAIEYWLELVEPWMRIEEQWYVPKTEL</sequence>
<gene>
    <name evidence="2" type="ORF">BJY01DRAFT_256059</name>
</gene>
<name>A0ABR4IEN7_9EURO</name>
<accession>A0ABR4IEN7</accession>
<evidence type="ECO:0000313" key="2">
    <source>
        <dbReference type="EMBL" id="KAL2826194.1"/>
    </source>
</evidence>
<dbReference type="Proteomes" id="UP001610446">
    <property type="component" value="Unassembled WGS sequence"/>
</dbReference>
<dbReference type="SMART" id="SM00256">
    <property type="entry name" value="FBOX"/>
    <property type="match status" value="1"/>
</dbReference>
<dbReference type="Pfam" id="PF00646">
    <property type="entry name" value="F-box"/>
    <property type="match status" value="1"/>
</dbReference>
<organism evidence="2 3">
    <name type="scientific">Aspergillus pseudoustus</name>
    <dbReference type="NCBI Taxonomy" id="1810923"/>
    <lineage>
        <taxon>Eukaryota</taxon>
        <taxon>Fungi</taxon>
        <taxon>Dikarya</taxon>
        <taxon>Ascomycota</taxon>
        <taxon>Pezizomycotina</taxon>
        <taxon>Eurotiomycetes</taxon>
        <taxon>Eurotiomycetidae</taxon>
        <taxon>Eurotiales</taxon>
        <taxon>Aspergillaceae</taxon>
        <taxon>Aspergillus</taxon>
        <taxon>Aspergillus subgen. Nidulantes</taxon>
    </lineage>
</organism>
<keyword evidence="3" id="KW-1185">Reference proteome</keyword>
<comment type="caution">
    <text evidence="2">The sequence shown here is derived from an EMBL/GenBank/DDBJ whole genome shotgun (WGS) entry which is preliminary data.</text>
</comment>
<dbReference type="InterPro" id="IPR036047">
    <property type="entry name" value="F-box-like_dom_sf"/>
</dbReference>
<dbReference type="SUPFAM" id="SSF81383">
    <property type="entry name" value="F-box domain"/>
    <property type="match status" value="1"/>
</dbReference>
<proteinExistence type="predicted"/>
<reference evidence="2 3" key="1">
    <citation type="submission" date="2024-07" db="EMBL/GenBank/DDBJ databases">
        <title>Section-level genome sequencing and comparative genomics of Aspergillus sections Usti and Cavernicolus.</title>
        <authorList>
            <consortium name="Lawrence Berkeley National Laboratory"/>
            <person name="Nybo J.L."/>
            <person name="Vesth T.C."/>
            <person name="Theobald S."/>
            <person name="Frisvad J.C."/>
            <person name="Larsen T.O."/>
            <person name="Kjaerboelling I."/>
            <person name="Rothschild-Mancinelli K."/>
            <person name="Lyhne E.K."/>
            <person name="Kogle M.E."/>
            <person name="Barry K."/>
            <person name="Clum A."/>
            <person name="Na H."/>
            <person name="Ledsgaard L."/>
            <person name="Lin J."/>
            <person name="Lipzen A."/>
            <person name="Kuo A."/>
            <person name="Riley R."/>
            <person name="Mondo S."/>
            <person name="Labutti K."/>
            <person name="Haridas S."/>
            <person name="Pangalinan J."/>
            <person name="Salamov A.A."/>
            <person name="Simmons B.A."/>
            <person name="Magnuson J.K."/>
            <person name="Chen J."/>
            <person name="Drula E."/>
            <person name="Henrissat B."/>
            <person name="Wiebenga A."/>
            <person name="Lubbers R.J."/>
            <person name="Gomes A.C."/>
            <person name="Makela M.R."/>
            <person name="Stajich J."/>
            <person name="Grigoriev I.V."/>
            <person name="Mortensen U.H."/>
            <person name="De Vries R.P."/>
            <person name="Baker S.E."/>
            <person name="Andersen M.R."/>
        </authorList>
    </citation>
    <scope>NUCLEOTIDE SEQUENCE [LARGE SCALE GENOMIC DNA]</scope>
    <source>
        <strain evidence="2 3">CBS 123904</strain>
    </source>
</reference>
<evidence type="ECO:0000313" key="3">
    <source>
        <dbReference type="Proteomes" id="UP001610446"/>
    </source>
</evidence>
<dbReference type="EMBL" id="JBFXLU010000452">
    <property type="protein sequence ID" value="KAL2826194.1"/>
    <property type="molecule type" value="Genomic_DNA"/>
</dbReference>
<dbReference type="InterPro" id="IPR001810">
    <property type="entry name" value="F-box_dom"/>
</dbReference>